<keyword evidence="1" id="KW-0560">Oxidoreductase</keyword>
<keyword evidence="4" id="KW-0670">Pyruvate</keyword>
<reference evidence="4 5" key="1">
    <citation type="submission" date="2018-07" db="EMBL/GenBank/DDBJ databases">
        <title>Genomic Encyclopedia of Type Strains, Phase IV (KMG-IV): sequencing the most valuable type-strain genomes for metagenomic binning, comparative biology and taxonomic classification.</title>
        <authorList>
            <person name="Goeker M."/>
        </authorList>
    </citation>
    <scope>NUCLEOTIDE SEQUENCE [LARGE SCALE GENOMIC DNA]</scope>
    <source>
        <strain evidence="4 5">DSM 103736</strain>
    </source>
</reference>
<gene>
    <name evidence="4" type="ORF">C8D90_101851</name>
</gene>
<name>A0A370R4R2_9GAMM</name>
<comment type="caution">
    <text evidence="4">The sequence shown here is derived from an EMBL/GenBank/DDBJ whole genome shotgun (WGS) entry which is preliminary data.</text>
</comment>
<evidence type="ECO:0000256" key="1">
    <source>
        <dbReference type="ARBA" id="ARBA00023002"/>
    </source>
</evidence>
<protein>
    <submittedName>
        <fullName evidence="4">Glyoxylate/hydroxypyruvate reductase A</fullName>
    </submittedName>
</protein>
<sequence length="313" mass="34901">MNIIYYHPFFDARIWLEGMRKRLPQAQIREWTPGDDGPADYAMVWLPPYEMLATRQNLRGVFALGAGVDAILAQEKAHPGTLPAGVPLVRLEDTGMALQMEEYAAAAVMRYFRRFDEYEQQQRQGIWRYLPPHARENFVVGVAGAGVLGGKVAQRLASFGLRVRCWSRSEKHFDGVESFHGQAQFAAFLKGTQVIVNLLPNTPETAGILNKSVFGQLNHGAYIINLARGAHLLEDDLLEALNSGQVAAAMLDVFAKEPLAQDHPFWTHPRVTVTPHIAAFTLPEEAMDYVAENIKTIEAGNMPTGMVDIRRGY</sequence>
<evidence type="ECO:0000313" key="4">
    <source>
        <dbReference type="EMBL" id="RDK97403.1"/>
    </source>
</evidence>
<keyword evidence="5" id="KW-1185">Reference proteome</keyword>
<dbReference type="AlphaFoldDB" id="A0A370R4R2"/>
<evidence type="ECO:0000259" key="3">
    <source>
        <dbReference type="Pfam" id="PF02826"/>
    </source>
</evidence>
<dbReference type="OrthoDB" id="9787219at2"/>
<dbReference type="CDD" id="cd12164">
    <property type="entry name" value="GDH_like_2"/>
    <property type="match status" value="1"/>
</dbReference>
<dbReference type="EMBL" id="QRAP01000001">
    <property type="protein sequence ID" value="RDK97403.1"/>
    <property type="molecule type" value="Genomic_DNA"/>
</dbReference>
<dbReference type="Pfam" id="PF02826">
    <property type="entry name" value="2-Hacid_dh_C"/>
    <property type="match status" value="1"/>
</dbReference>
<dbReference type="RefSeq" id="WP_115457123.1">
    <property type="nucleotide sequence ID" value="NZ_QRAP01000001.1"/>
</dbReference>
<organism evidence="4 5">
    <name type="scientific">Enterobacillus tribolii</name>
    <dbReference type="NCBI Taxonomy" id="1487935"/>
    <lineage>
        <taxon>Bacteria</taxon>
        <taxon>Pseudomonadati</taxon>
        <taxon>Pseudomonadota</taxon>
        <taxon>Gammaproteobacteria</taxon>
        <taxon>Enterobacterales</taxon>
        <taxon>Hafniaceae</taxon>
        <taxon>Enterobacillus</taxon>
    </lineage>
</organism>
<keyword evidence="2" id="KW-0520">NAD</keyword>
<evidence type="ECO:0000256" key="2">
    <source>
        <dbReference type="ARBA" id="ARBA00023027"/>
    </source>
</evidence>
<accession>A0A370R4R2</accession>
<dbReference type="GO" id="GO:0016491">
    <property type="term" value="F:oxidoreductase activity"/>
    <property type="evidence" value="ECO:0007669"/>
    <property type="project" value="UniProtKB-KW"/>
</dbReference>
<dbReference type="PANTHER" id="PTHR43333:SF1">
    <property type="entry name" value="D-ISOMER SPECIFIC 2-HYDROXYACID DEHYDROGENASE NAD-BINDING DOMAIN-CONTAINING PROTEIN"/>
    <property type="match status" value="1"/>
</dbReference>
<feature type="domain" description="D-isomer specific 2-hydroxyacid dehydrogenase NAD-binding" evidence="3">
    <location>
        <begin position="106"/>
        <end position="278"/>
    </location>
</feature>
<dbReference type="InterPro" id="IPR006140">
    <property type="entry name" value="D-isomer_DH_NAD-bd"/>
</dbReference>
<dbReference type="SUPFAM" id="SSF51735">
    <property type="entry name" value="NAD(P)-binding Rossmann-fold domains"/>
    <property type="match status" value="1"/>
</dbReference>
<evidence type="ECO:0000313" key="5">
    <source>
        <dbReference type="Proteomes" id="UP000254848"/>
    </source>
</evidence>
<dbReference type="Proteomes" id="UP000254848">
    <property type="component" value="Unassembled WGS sequence"/>
</dbReference>
<dbReference type="PANTHER" id="PTHR43333">
    <property type="entry name" value="2-HACID_DH_C DOMAIN-CONTAINING PROTEIN"/>
    <property type="match status" value="1"/>
</dbReference>
<proteinExistence type="predicted"/>
<dbReference type="Gene3D" id="3.40.50.720">
    <property type="entry name" value="NAD(P)-binding Rossmann-like Domain"/>
    <property type="match status" value="2"/>
</dbReference>
<dbReference type="GO" id="GO:0051287">
    <property type="term" value="F:NAD binding"/>
    <property type="evidence" value="ECO:0007669"/>
    <property type="project" value="InterPro"/>
</dbReference>
<dbReference type="InterPro" id="IPR036291">
    <property type="entry name" value="NAD(P)-bd_dom_sf"/>
</dbReference>
<dbReference type="NCBIfam" id="NF012013">
    <property type="entry name" value="PRK15469.1"/>
    <property type="match status" value="1"/>
</dbReference>